<evidence type="ECO:0000256" key="14">
    <source>
        <dbReference type="PIRNR" id="PIRNR000292"/>
    </source>
</evidence>
<dbReference type="EC" id="1.10.3.-" evidence="14"/>
<evidence type="ECO:0000256" key="8">
    <source>
        <dbReference type="ARBA" id="ARBA00022692"/>
    </source>
</evidence>
<dbReference type="NCBIfam" id="TIGR01432">
    <property type="entry name" value="QOXA"/>
    <property type="match status" value="1"/>
</dbReference>
<dbReference type="PROSITE" id="PS51257">
    <property type="entry name" value="PROKAR_LIPOPROTEIN"/>
    <property type="match status" value="1"/>
</dbReference>
<evidence type="ECO:0000256" key="1">
    <source>
        <dbReference type="ARBA" id="ARBA00000725"/>
    </source>
</evidence>
<reference evidence="17 18" key="1">
    <citation type="journal article" date="2015" name="Genome Announc.">
        <title>Complete genome sequences for 35 biothreat assay-relevant bacillus species.</title>
        <authorList>
            <person name="Johnson S.L."/>
            <person name="Daligault H.E."/>
            <person name="Davenport K.W."/>
            <person name="Jaissle J."/>
            <person name="Frey K.G."/>
            <person name="Ladner J.T."/>
            <person name="Broomall S.M."/>
            <person name="Bishop-Lilly K.A."/>
            <person name="Bruce D.C."/>
            <person name="Gibbons H.S."/>
            <person name="Coyne S.R."/>
            <person name="Lo C.C."/>
            <person name="Meincke L."/>
            <person name="Munk A.C."/>
            <person name="Koroleva G.I."/>
            <person name="Rosenzweig C.N."/>
            <person name="Palacios G.F."/>
            <person name="Redden C.L."/>
            <person name="Minogue T.D."/>
            <person name="Chain P.S."/>
        </authorList>
    </citation>
    <scope>NUCLEOTIDE SEQUENCE [LARGE SCALE GENOMIC DNA]</scope>
    <source>
        <strain evidence="18">ATCC 14581 / DSM 32 / JCM 2506 / NBRC 15308 / NCIMB 9376 / NCTC 10342 / NRRL B-14308 / VKM B-512</strain>
    </source>
</reference>
<dbReference type="InterPro" id="IPR045187">
    <property type="entry name" value="CcO_II"/>
</dbReference>
<evidence type="ECO:0000256" key="5">
    <source>
        <dbReference type="ARBA" id="ARBA00022448"/>
    </source>
</evidence>
<evidence type="ECO:0000256" key="3">
    <source>
        <dbReference type="ARBA" id="ARBA00007866"/>
    </source>
</evidence>
<dbReference type="InterPro" id="IPR034227">
    <property type="entry name" value="CuRO_UO_II"/>
</dbReference>
<keyword evidence="7 14" id="KW-0679">Respiratory chain</keyword>
<dbReference type="InterPro" id="IPR011759">
    <property type="entry name" value="Cyt_c_oxidase_su2_TM_dom"/>
</dbReference>
<dbReference type="AlphaFoldDB" id="A0A0B6AKT7"/>
<dbReference type="Gene3D" id="1.10.287.90">
    <property type="match status" value="1"/>
</dbReference>
<dbReference type="SUPFAM" id="SSF81464">
    <property type="entry name" value="Cytochrome c oxidase subunit II-like, transmembrane region"/>
    <property type="match status" value="1"/>
</dbReference>
<comment type="catalytic activity">
    <reaction evidence="1 14">
        <text>2 a quinol + O2 = 2 a quinone + 2 H2O</text>
        <dbReference type="Rhea" id="RHEA:55376"/>
        <dbReference type="ChEBI" id="CHEBI:15377"/>
        <dbReference type="ChEBI" id="CHEBI:15379"/>
        <dbReference type="ChEBI" id="CHEBI:24646"/>
        <dbReference type="ChEBI" id="CHEBI:132124"/>
    </reaction>
</comment>
<organism evidence="17 18">
    <name type="scientific">Priestia megaterium (strain ATCC 14581 / DSM 32 / CCUG 1817 / JCM 2506 / NBRC 15308 / NCIMB 9376 / NCTC 10342 / NRRL B-14308 / VKM B-512 / Ford 19)</name>
    <name type="common">Bacillus megaterium</name>
    <dbReference type="NCBI Taxonomy" id="1348623"/>
    <lineage>
        <taxon>Bacteria</taxon>
        <taxon>Bacillati</taxon>
        <taxon>Bacillota</taxon>
        <taxon>Bacilli</taxon>
        <taxon>Bacillales</taxon>
        <taxon>Bacillaceae</taxon>
        <taxon>Priestia</taxon>
    </lineage>
</organism>
<dbReference type="InterPro" id="IPR006333">
    <property type="entry name" value="Cyt_o_ubiquinol_oxidase_su2"/>
</dbReference>
<dbReference type="PRINTS" id="PR01166">
    <property type="entry name" value="CYCOXIDASEII"/>
</dbReference>
<evidence type="ECO:0000256" key="9">
    <source>
        <dbReference type="ARBA" id="ARBA00022729"/>
    </source>
</evidence>
<proteinExistence type="inferred from homology"/>
<dbReference type="PROSITE" id="PS50857">
    <property type="entry name" value="COX2_CUA"/>
    <property type="match status" value="1"/>
</dbReference>
<dbReference type="Gene3D" id="2.60.40.420">
    <property type="entry name" value="Cupredoxins - blue copper proteins"/>
    <property type="match status" value="1"/>
</dbReference>
<keyword evidence="12 14" id="KW-0560">Oxidoreductase</keyword>
<keyword evidence="9" id="KW-0732">Signal</keyword>
<dbReference type="Pfam" id="PF02790">
    <property type="entry name" value="COX2_TM"/>
    <property type="match status" value="1"/>
</dbReference>
<keyword evidence="8" id="KW-0812">Transmembrane</keyword>
<dbReference type="InterPro" id="IPR008972">
    <property type="entry name" value="Cupredoxin"/>
</dbReference>
<dbReference type="GO" id="GO:0004129">
    <property type="term" value="F:cytochrome-c oxidase activity"/>
    <property type="evidence" value="ECO:0007669"/>
    <property type="project" value="UniProtKB-UniRule"/>
</dbReference>
<dbReference type="PROSITE" id="PS50999">
    <property type="entry name" value="COX2_TM"/>
    <property type="match status" value="1"/>
</dbReference>
<evidence type="ECO:0000256" key="13">
    <source>
        <dbReference type="ARBA" id="ARBA00023136"/>
    </source>
</evidence>
<dbReference type="GO" id="GO:0005886">
    <property type="term" value="C:plasma membrane"/>
    <property type="evidence" value="ECO:0007669"/>
    <property type="project" value="UniProtKB-SubCell"/>
</dbReference>
<evidence type="ECO:0000256" key="2">
    <source>
        <dbReference type="ARBA" id="ARBA00004651"/>
    </source>
</evidence>
<dbReference type="HOGENOM" id="CLU_036876_6_0_9"/>
<dbReference type="GO" id="GO:0016682">
    <property type="term" value="F:oxidoreductase activity, acting on diphenols and related substances as donors, oxygen as acceptor"/>
    <property type="evidence" value="ECO:0007669"/>
    <property type="project" value="InterPro"/>
</dbReference>
<feature type="domain" description="Cytochrome oxidase subunit II copper A binding" evidence="15">
    <location>
        <begin position="126"/>
        <end position="238"/>
    </location>
</feature>
<dbReference type="PANTHER" id="PTHR22888:SF18">
    <property type="entry name" value="CYTOCHROME BO(3) UBIQUINOL OXIDASE SUBUNIT 2"/>
    <property type="match status" value="1"/>
</dbReference>
<dbReference type="PANTHER" id="PTHR22888">
    <property type="entry name" value="CYTOCHROME C OXIDASE, SUBUNIT II"/>
    <property type="match status" value="1"/>
</dbReference>
<dbReference type="EMBL" id="CP009920">
    <property type="protein sequence ID" value="AJI21218.1"/>
    <property type="molecule type" value="Genomic_DNA"/>
</dbReference>
<name>A0A0B6AKT7_PRIM2</name>
<sequence>MKPKKGFWKLVGLLSALSLVFLSGCSKLAVLNPQGPVAKTQSDLIIWSMWMMLIVVVVVFAIFIFVLVKYREKPENMDYEPPEQEGNLKMEVIWTAFPIIILILLAVPTVKAIYSAEEVPAESKDKDPIVIHVTSANWKWIFSYPEQNIETVNYVNIPADTPVKFELTAQGPMNSFWVPELGGQKYSMNNMSMPLYLEADKPGSYMGRSANFSGEHFTQMQFEVQAQTDKDFKEWVSDVKGTAGKLTEKKYDQILSPGVVGRQTYNGTHLKWIDHAKDVYIPGKELERGTGHDHSKMKEDEKTSNEEMENMDHSNHE</sequence>
<comment type="subcellular location">
    <subcellularLocation>
        <location evidence="2">Cell membrane</location>
        <topology evidence="2">Multi-pass membrane protein</topology>
    </subcellularLocation>
</comment>
<accession>A0A0B6AKT7</accession>
<evidence type="ECO:0000259" key="16">
    <source>
        <dbReference type="PROSITE" id="PS50999"/>
    </source>
</evidence>
<protein>
    <recommendedName>
        <fullName evidence="4 14">Quinol oxidase subunit 2</fullName>
        <ecNumber evidence="14">1.10.3.-</ecNumber>
    </recommendedName>
</protein>
<keyword evidence="13 14" id="KW-0472">Membrane</keyword>
<evidence type="ECO:0000256" key="4">
    <source>
        <dbReference type="ARBA" id="ARBA00016131"/>
    </source>
</evidence>
<keyword evidence="10 14" id="KW-0249">Electron transport</keyword>
<dbReference type="InterPro" id="IPR006332">
    <property type="entry name" value="QoxA"/>
</dbReference>
<dbReference type="InterPro" id="IPR036257">
    <property type="entry name" value="Cyt_c_oxidase_su2_TM_sf"/>
</dbReference>
<comment type="similarity">
    <text evidence="3 14">Belongs to the cytochrome c oxidase subunit 2 family.</text>
</comment>
<evidence type="ECO:0000256" key="10">
    <source>
        <dbReference type="ARBA" id="ARBA00022982"/>
    </source>
</evidence>
<dbReference type="Proteomes" id="UP000031829">
    <property type="component" value="Chromosome"/>
</dbReference>
<dbReference type="CDD" id="cd04212">
    <property type="entry name" value="CuRO_UO_II"/>
    <property type="match status" value="1"/>
</dbReference>
<feature type="domain" description="Cytochrome oxidase subunit II transmembrane region profile" evidence="16">
    <location>
        <begin position="22"/>
        <end position="120"/>
    </location>
</feature>
<dbReference type="GeneID" id="93643589"/>
<dbReference type="GO" id="GO:0005507">
    <property type="term" value="F:copper ion binding"/>
    <property type="evidence" value="ECO:0007669"/>
    <property type="project" value="InterPro"/>
</dbReference>
<dbReference type="GO" id="GO:0009486">
    <property type="term" value="F:cytochrome bo3 ubiquinol oxidase activity"/>
    <property type="evidence" value="ECO:0007669"/>
    <property type="project" value="InterPro"/>
</dbReference>
<dbReference type="RefSeq" id="WP_013057827.1">
    <property type="nucleotide sequence ID" value="NZ_BCVB01000006.1"/>
</dbReference>
<keyword evidence="6 14" id="KW-1003">Cell membrane</keyword>
<gene>
    <name evidence="17" type="primary">qoxA</name>
    <name evidence="17" type="ORF">BG04_64</name>
</gene>
<keyword evidence="5 14" id="KW-0813">Transport</keyword>
<dbReference type="InterPro" id="IPR002429">
    <property type="entry name" value="CcO_II-like_C"/>
</dbReference>
<evidence type="ECO:0000256" key="12">
    <source>
        <dbReference type="ARBA" id="ARBA00023002"/>
    </source>
</evidence>
<dbReference type="PIRSF" id="PIRSF000292">
    <property type="entry name" value="Ubi_od_II"/>
    <property type="match status" value="1"/>
</dbReference>
<evidence type="ECO:0000256" key="6">
    <source>
        <dbReference type="ARBA" id="ARBA00022475"/>
    </source>
</evidence>
<keyword evidence="11" id="KW-1133">Transmembrane helix</keyword>
<evidence type="ECO:0000313" key="18">
    <source>
        <dbReference type="Proteomes" id="UP000031829"/>
    </source>
</evidence>
<dbReference type="SUPFAM" id="SSF49503">
    <property type="entry name" value="Cupredoxins"/>
    <property type="match status" value="1"/>
</dbReference>
<evidence type="ECO:0000256" key="7">
    <source>
        <dbReference type="ARBA" id="ARBA00022660"/>
    </source>
</evidence>
<evidence type="ECO:0000256" key="11">
    <source>
        <dbReference type="ARBA" id="ARBA00022989"/>
    </source>
</evidence>
<dbReference type="KEGG" id="bmeg:BG04_64"/>
<dbReference type="GO" id="GO:0042773">
    <property type="term" value="P:ATP synthesis coupled electron transport"/>
    <property type="evidence" value="ECO:0007669"/>
    <property type="project" value="TreeGrafter"/>
</dbReference>
<evidence type="ECO:0000259" key="15">
    <source>
        <dbReference type="PROSITE" id="PS50857"/>
    </source>
</evidence>
<evidence type="ECO:0000313" key="17">
    <source>
        <dbReference type="EMBL" id="AJI21218.1"/>
    </source>
</evidence>
<comment type="function">
    <text evidence="14">Catalyzes quinol oxidation with the concomitant reduction of oxygen to water. Subunit II transfers the electrons from a quinol to the binuclear center of the catalytic subunit I.</text>
</comment>